<keyword evidence="2" id="KW-0809">Transit peptide</keyword>
<dbReference type="GO" id="GO:0003735">
    <property type="term" value="F:structural constituent of ribosome"/>
    <property type="evidence" value="ECO:0007669"/>
    <property type="project" value="TreeGrafter"/>
</dbReference>
<dbReference type="GO" id="GO:0005762">
    <property type="term" value="C:mitochondrial large ribosomal subunit"/>
    <property type="evidence" value="ECO:0007669"/>
    <property type="project" value="TreeGrafter"/>
</dbReference>
<evidence type="ECO:0000256" key="8">
    <source>
        <dbReference type="SAM" id="MobiDB-lite"/>
    </source>
</evidence>
<evidence type="ECO:0000256" key="7">
    <source>
        <dbReference type="ARBA" id="ARBA00035179"/>
    </source>
</evidence>
<organism evidence="9 10">
    <name type="scientific">Nannochloropsis gaditana</name>
    <dbReference type="NCBI Taxonomy" id="72520"/>
    <lineage>
        <taxon>Eukaryota</taxon>
        <taxon>Sar</taxon>
        <taxon>Stramenopiles</taxon>
        <taxon>Ochrophyta</taxon>
        <taxon>Eustigmatophyceae</taxon>
        <taxon>Eustigmatales</taxon>
        <taxon>Monodopsidaceae</taxon>
        <taxon>Nannochloropsis</taxon>
    </lineage>
</organism>
<evidence type="ECO:0000313" key="9">
    <source>
        <dbReference type="EMBL" id="EWM21566.1"/>
    </source>
</evidence>
<evidence type="ECO:0000313" key="10">
    <source>
        <dbReference type="Proteomes" id="UP000019335"/>
    </source>
</evidence>
<dbReference type="AlphaFoldDB" id="W7TMB0"/>
<dbReference type="Pfam" id="PF08561">
    <property type="entry name" value="Ribosomal_L37"/>
    <property type="match status" value="1"/>
</dbReference>
<evidence type="ECO:0000256" key="2">
    <source>
        <dbReference type="ARBA" id="ARBA00022946"/>
    </source>
</evidence>
<evidence type="ECO:0000256" key="3">
    <source>
        <dbReference type="ARBA" id="ARBA00022980"/>
    </source>
</evidence>
<dbReference type="OrthoDB" id="197061at2759"/>
<keyword evidence="4" id="KW-0496">Mitochondrion</keyword>
<evidence type="ECO:0000256" key="5">
    <source>
        <dbReference type="ARBA" id="ARBA00023274"/>
    </source>
</evidence>
<name>W7TMB0_9STRA</name>
<proteinExistence type="inferred from homology"/>
<reference evidence="9 10" key="1">
    <citation type="journal article" date="2014" name="Mol. Plant">
        <title>Chromosome Scale Genome Assembly and Transcriptome Profiling of Nannochloropsis gaditana in Nitrogen Depletion.</title>
        <authorList>
            <person name="Corteggiani Carpinelli E."/>
            <person name="Telatin A."/>
            <person name="Vitulo N."/>
            <person name="Forcato C."/>
            <person name="D'Angelo M."/>
            <person name="Schiavon R."/>
            <person name="Vezzi A."/>
            <person name="Giacometti G.M."/>
            <person name="Morosinotto T."/>
            <person name="Valle G."/>
        </authorList>
    </citation>
    <scope>NUCLEOTIDE SEQUENCE [LARGE SCALE GENOMIC DNA]</scope>
    <source>
        <strain evidence="9 10">B-31</strain>
    </source>
</reference>
<evidence type="ECO:0000256" key="4">
    <source>
        <dbReference type="ARBA" id="ARBA00023128"/>
    </source>
</evidence>
<evidence type="ECO:0000256" key="1">
    <source>
        <dbReference type="ARBA" id="ARBA00004173"/>
    </source>
</evidence>
<dbReference type="PANTHER" id="PTHR28595:SF1">
    <property type="entry name" value="LARGE RIBOSOMAL SUBUNIT PROTEIN ML54"/>
    <property type="match status" value="1"/>
</dbReference>
<keyword evidence="5" id="KW-0687">Ribonucleoprotein</keyword>
<evidence type="ECO:0000256" key="6">
    <source>
        <dbReference type="ARBA" id="ARBA00033752"/>
    </source>
</evidence>
<dbReference type="Proteomes" id="UP000019335">
    <property type="component" value="Unassembled WGS sequence"/>
</dbReference>
<comment type="caution">
    <text evidence="9">The sequence shown here is derived from an EMBL/GenBank/DDBJ whole genome shotgun (WGS) entry which is preliminary data.</text>
</comment>
<feature type="region of interest" description="Disordered" evidence="8">
    <location>
        <begin position="104"/>
        <end position="125"/>
    </location>
</feature>
<comment type="similarity">
    <text evidence="6">Belongs to the mitochondrion-specific ribosomal protein mL54 family.</text>
</comment>
<dbReference type="PANTHER" id="PTHR28595">
    <property type="entry name" value="39S RIBOSOMAL PROTEIN L54, MITOCHONDRIAL"/>
    <property type="match status" value="1"/>
</dbReference>
<dbReference type="EMBL" id="AZIL01002442">
    <property type="protein sequence ID" value="EWM21566.1"/>
    <property type="molecule type" value="Genomic_DNA"/>
</dbReference>
<gene>
    <name evidence="9" type="ORF">Naga_100012g92</name>
</gene>
<sequence length="202" mass="22409">MTYFSIIQPTDTRHVDFCVGGTTHISFCHFIASSCRPHWTVSLVRMASALPRSSCQCVSAIWQRIATPTITATFSNSSSQCQPPVSCGMRRRLLLALPFSTKAPAAKKGKKGGDEGGGSGAAETSVGDVSKVAPINIYKEGKDPPLLPDDQYPEWLFDIRPLTLPEYRKMDIAKLPLREQRRYWKLLNRQVIKEKNAAGQKL</sequence>
<dbReference type="InterPro" id="IPR013870">
    <property type="entry name" value="Ribosomal_mL54"/>
</dbReference>
<keyword evidence="10" id="KW-1185">Reference proteome</keyword>
<protein>
    <recommendedName>
        <fullName evidence="7">Large ribosomal subunit protein mL54</fullName>
    </recommendedName>
</protein>
<keyword evidence="3 9" id="KW-0689">Ribosomal protein</keyword>
<accession>W7TMB0</accession>
<comment type="subcellular location">
    <subcellularLocation>
        <location evidence="1">Mitochondrion</location>
    </subcellularLocation>
</comment>